<dbReference type="Pfam" id="PF18962">
    <property type="entry name" value="Por_Secre_tail"/>
    <property type="match status" value="1"/>
</dbReference>
<dbReference type="RefSeq" id="WP_216714630.1">
    <property type="nucleotide sequence ID" value="NZ_JACVEL010000011.1"/>
</dbReference>
<keyword evidence="1 2" id="KW-0732">Signal</keyword>
<feature type="domain" description="Secretion system C-terminal sorting" evidence="3">
    <location>
        <begin position="187"/>
        <end position="255"/>
    </location>
</feature>
<accession>A0A8J6PKI7</accession>
<dbReference type="Proteomes" id="UP000652681">
    <property type="component" value="Unassembled WGS sequence"/>
</dbReference>
<name>A0A8J6PKI7_9FLAO</name>
<keyword evidence="5" id="KW-1185">Reference proteome</keyword>
<protein>
    <submittedName>
        <fullName evidence="4">T9SS type A sorting domain-containing protein</fullName>
    </submittedName>
</protein>
<reference evidence="4" key="1">
    <citation type="submission" date="2020-09" db="EMBL/GenBank/DDBJ databases">
        <title>Taishania pollutisoli gen. nov., sp. nov., Isolated from Tetrabromobisphenol A-Contaminated Soil.</title>
        <authorList>
            <person name="Chen Q."/>
        </authorList>
    </citation>
    <scope>NUCLEOTIDE SEQUENCE</scope>
    <source>
        <strain evidence="4">CZZ-1</strain>
    </source>
</reference>
<feature type="chain" id="PRO_5035178868" evidence="2">
    <location>
        <begin position="19"/>
        <end position="257"/>
    </location>
</feature>
<evidence type="ECO:0000259" key="3">
    <source>
        <dbReference type="Pfam" id="PF18962"/>
    </source>
</evidence>
<proteinExistence type="predicted"/>
<comment type="caution">
    <text evidence="4">The sequence shown here is derived from an EMBL/GenBank/DDBJ whole genome shotgun (WGS) entry which is preliminary data.</text>
</comment>
<evidence type="ECO:0000256" key="1">
    <source>
        <dbReference type="ARBA" id="ARBA00022729"/>
    </source>
</evidence>
<dbReference type="InterPro" id="IPR026444">
    <property type="entry name" value="Secre_tail"/>
</dbReference>
<feature type="signal peptide" evidence="2">
    <location>
        <begin position="1"/>
        <end position="18"/>
    </location>
</feature>
<organism evidence="4 5">
    <name type="scientific">Taishania pollutisoli</name>
    <dbReference type="NCBI Taxonomy" id="2766479"/>
    <lineage>
        <taxon>Bacteria</taxon>
        <taxon>Pseudomonadati</taxon>
        <taxon>Bacteroidota</taxon>
        <taxon>Flavobacteriia</taxon>
        <taxon>Flavobacteriales</taxon>
        <taxon>Crocinitomicaceae</taxon>
        <taxon>Taishania</taxon>
    </lineage>
</organism>
<dbReference type="AlphaFoldDB" id="A0A8J6PKI7"/>
<dbReference type="EMBL" id="JACVEL010000011">
    <property type="protein sequence ID" value="MBC9813566.1"/>
    <property type="molecule type" value="Genomic_DNA"/>
</dbReference>
<sequence>MKKLVLFLFGFTVLTAYSQIEIRKPGDTQDISGTTITENVTLNDVPADDEWAYWGGSKFHVFNLSGSDQQFRLKRVRVSVPSDWDDQICWPPTCYPTSGAMYLTPNSVSNPAPVIFNGGSTTDLDGAVAEIKPQIYPGQPGSSATYRYIVTDATGDTHYDSITLVINYVNNLSVSTAQKSVELTMSPNPATDYVVINAEGMADAKIRVVDVLGNVVYTGEFSNTRKLSVADFKSGVYFVTVQGESNKGFTKKLVVRH</sequence>
<evidence type="ECO:0000313" key="4">
    <source>
        <dbReference type="EMBL" id="MBC9813566.1"/>
    </source>
</evidence>
<gene>
    <name evidence="4" type="ORF">H9Y05_13905</name>
</gene>
<evidence type="ECO:0000256" key="2">
    <source>
        <dbReference type="SAM" id="SignalP"/>
    </source>
</evidence>
<dbReference type="NCBIfam" id="TIGR04183">
    <property type="entry name" value="Por_Secre_tail"/>
    <property type="match status" value="1"/>
</dbReference>
<evidence type="ECO:0000313" key="5">
    <source>
        <dbReference type="Proteomes" id="UP000652681"/>
    </source>
</evidence>